<dbReference type="SUPFAM" id="SSF55021">
    <property type="entry name" value="ACT-like"/>
    <property type="match status" value="1"/>
</dbReference>
<comment type="cofactor">
    <cofactor evidence="2 13">
        <name>pyridoxal 5'-phosphate</name>
        <dbReference type="ChEBI" id="CHEBI:597326"/>
    </cofactor>
</comment>
<evidence type="ECO:0000256" key="3">
    <source>
        <dbReference type="ARBA" id="ARBA00004810"/>
    </source>
</evidence>
<comment type="similarity">
    <text evidence="4 13">Belongs to the serine/threonine dehydratase family.</text>
</comment>
<keyword evidence="10 13" id="KW-0456">Lyase</keyword>
<evidence type="ECO:0000256" key="5">
    <source>
        <dbReference type="ARBA" id="ARBA00011881"/>
    </source>
</evidence>
<dbReference type="InterPro" id="IPR001721">
    <property type="entry name" value="TD_ACT-like"/>
</dbReference>
<protein>
    <recommendedName>
        <fullName evidence="13">L-threonine dehydratase</fullName>
        <ecNumber evidence="13">4.3.1.19</ecNumber>
    </recommendedName>
    <alternativeName>
        <fullName evidence="13">Threonine deaminase</fullName>
    </alternativeName>
</protein>
<feature type="domain" description="ACT-like" evidence="14">
    <location>
        <begin position="437"/>
        <end position="508"/>
    </location>
</feature>
<dbReference type="InterPro" id="IPR005787">
    <property type="entry name" value="Thr_deHydtase_biosynth"/>
</dbReference>
<dbReference type="InterPro" id="IPR000634">
    <property type="entry name" value="Ser/Thr_deHydtase_PyrdxlP-BS"/>
</dbReference>
<dbReference type="Gene3D" id="3.40.1020.10">
    <property type="entry name" value="Biosynthetic Threonine Deaminase, Domain 3"/>
    <property type="match status" value="1"/>
</dbReference>
<dbReference type="AlphaFoldDB" id="A0A233RE91"/>
<dbReference type="FunFam" id="3.40.1020.10:FF:000001">
    <property type="entry name" value="L-threonine dehydratase"/>
    <property type="match status" value="1"/>
</dbReference>
<evidence type="ECO:0000256" key="11">
    <source>
        <dbReference type="ARBA" id="ARBA00023304"/>
    </source>
</evidence>
<dbReference type="Proteomes" id="UP000242757">
    <property type="component" value="Unassembled WGS sequence"/>
</dbReference>
<dbReference type="InterPro" id="IPR050147">
    <property type="entry name" value="Ser/Thr_Dehydratase"/>
</dbReference>
<evidence type="ECO:0000256" key="12">
    <source>
        <dbReference type="ARBA" id="ARBA00025527"/>
    </source>
</evidence>
<dbReference type="EC" id="4.3.1.19" evidence="13"/>
<accession>A0A233RE91</accession>
<dbReference type="CDD" id="cd04906">
    <property type="entry name" value="ACT_ThrD-I_1"/>
    <property type="match status" value="1"/>
</dbReference>
<feature type="domain" description="ACT-like" evidence="14">
    <location>
        <begin position="342"/>
        <end position="414"/>
    </location>
</feature>
<keyword evidence="16" id="KW-1185">Reference proteome</keyword>
<dbReference type="NCBIfam" id="TIGR01124">
    <property type="entry name" value="ilvA_2Cterm"/>
    <property type="match status" value="1"/>
</dbReference>
<name>A0A233RE91_9GAMM</name>
<dbReference type="GO" id="GO:0004794">
    <property type="term" value="F:threonine deaminase activity"/>
    <property type="evidence" value="ECO:0007669"/>
    <property type="project" value="UniProtKB-UniRule"/>
</dbReference>
<comment type="caution">
    <text evidence="15">The sequence shown here is derived from an EMBL/GenBank/DDBJ whole genome shotgun (WGS) entry which is preliminary data.</text>
</comment>
<dbReference type="InterPro" id="IPR045865">
    <property type="entry name" value="ACT-like_dom_sf"/>
</dbReference>
<dbReference type="GO" id="GO:0006567">
    <property type="term" value="P:L-threonine catabolic process"/>
    <property type="evidence" value="ECO:0007669"/>
    <property type="project" value="TreeGrafter"/>
</dbReference>
<evidence type="ECO:0000256" key="1">
    <source>
        <dbReference type="ARBA" id="ARBA00001274"/>
    </source>
</evidence>
<reference evidence="15 16" key="1">
    <citation type="submission" date="2017-08" db="EMBL/GenBank/DDBJ databases">
        <title>A Genome Sequence of Oceanimonas doudoroffii ATCC 27123T.</title>
        <authorList>
            <person name="Brennan M.A."/>
            <person name="Maclea K.S."/>
            <person name="Mcclelland W.D."/>
            <person name="Trachtenberg A.M."/>
        </authorList>
    </citation>
    <scope>NUCLEOTIDE SEQUENCE [LARGE SCALE GENOMIC DNA]</scope>
    <source>
        <strain evidence="15 16">ATCC 27123</strain>
    </source>
</reference>
<dbReference type="GO" id="GO:0009097">
    <property type="term" value="P:isoleucine biosynthetic process"/>
    <property type="evidence" value="ECO:0007669"/>
    <property type="project" value="UniProtKB-UniRule"/>
</dbReference>
<dbReference type="OrthoDB" id="9811476at2"/>
<dbReference type="GO" id="GO:0006565">
    <property type="term" value="P:L-serine catabolic process"/>
    <property type="evidence" value="ECO:0007669"/>
    <property type="project" value="TreeGrafter"/>
</dbReference>
<dbReference type="FunFam" id="3.40.50.1100:FF:000005">
    <property type="entry name" value="Threonine dehydratase catabolic"/>
    <property type="match status" value="1"/>
</dbReference>
<dbReference type="UniPathway" id="UPA00047">
    <property type="reaction ID" value="UER00054"/>
</dbReference>
<dbReference type="GO" id="GO:0030170">
    <property type="term" value="F:pyridoxal phosphate binding"/>
    <property type="evidence" value="ECO:0007669"/>
    <property type="project" value="InterPro"/>
</dbReference>
<keyword evidence="7 13" id="KW-0412">Isoleucine biosynthesis</keyword>
<dbReference type="Gene3D" id="3.40.50.1100">
    <property type="match status" value="2"/>
</dbReference>
<keyword evidence="8" id="KW-0677">Repeat</keyword>
<dbReference type="Pfam" id="PF00585">
    <property type="entry name" value="Thr_dehydrat_C"/>
    <property type="match status" value="2"/>
</dbReference>
<dbReference type="CDD" id="cd04907">
    <property type="entry name" value="ACT_ThrD-I_2"/>
    <property type="match status" value="1"/>
</dbReference>
<keyword evidence="9 13" id="KW-0663">Pyridoxal phosphate</keyword>
<evidence type="ECO:0000256" key="2">
    <source>
        <dbReference type="ARBA" id="ARBA00001933"/>
    </source>
</evidence>
<gene>
    <name evidence="13 15" type="primary">ilvA</name>
    <name evidence="15" type="ORF">B6S08_12075</name>
</gene>
<evidence type="ECO:0000256" key="8">
    <source>
        <dbReference type="ARBA" id="ARBA00022737"/>
    </source>
</evidence>
<keyword evidence="11 13" id="KW-0100">Branched-chain amino acid biosynthesis</keyword>
<dbReference type="NCBIfam" id="NF006674">
    <property type="entry name" value="PRK09224.1"/>
    <property type="match status" value="1"/>
</dbReference>
<dbReference type="EMBL" id="NBIM01000003">
    <property type="protein sequence ID" value="OXY81692.1"/>
    <property type="molecule type" value="Genomic_DNA"/>
</dbReference>
<evidence type="ECO:0000259" key="14">
    <source>
        <dbReference type="PROSITE" id="PS51672"/>
    </source>
</evidence>
<dbReference type="Pfam" id="PF00291">
    <property type="entry name" value="PALP"/>
    <property type="match status" value="1"/>
</dbReference>
<dbReference type="InterPro" id="IPR036052">
    <property type="entry name" value="TrpB-like_PALP_sf"/>
</dbReference>
<evidence type="ECO:0000256" key="13">
    <source>
        <dbReference type="RuleBase" id="RU362012"/>
    </source>
</evidence>
<dbReference type="InterPro" id="IPR001926">
    <property type="entry name" value="TrpB-like_PALP"/>
</dbReference>
<proteinExistence type="inferred from homology"/>
<dbReference type="InterPro" id="IPR038110">
    <property type="entry name" value="TD_ACT-like_sf"/>
</dbReference>
<dbReference type="PROSITE" id="PS51672">
    <property type="entry name" value="ACT_LIKE"/>
    <property type="match status" value="2"/>
</dbReference>
<keyword evidence="6 13" id="KW-0028">Amino-acid biosynthesis</keyword>
<evidence type="ECO:0000313" key="15">
    <source>
        <dbReference type="EMBL" id="OXY81692.1"/>
    </source>
</evidence>
<dbReference type="PANTHER" id="PTHR48078">
    <property type="entry name" value="THREONINE DEHYDRATASE, MITOCHONDRIAL-RELATED"/>
    <property type="match status" value="1"/>
</dbReference>
<evidence type="ECO:0000256" key="9">
    <source>
        <dbReference type="ARBA" id="ARBA00022898"/>
    </source>
</evidence>
<sequence length="518" mass="56845">MAQPALKEEKGTPRSASEYLRHILLSPVYEAARVTPLSPLKKISERLGHPVSLKREDMQPVHSFKLRGAYNKIAQLTTEQQQRGVIAASAGNHAQGVALSAAKLGIDAIIVMPTVTPDIKVESVRRFGGQVVLHGNNFDEAYARCLELAQEKGMTLIPPFDDEDVIAGQGTVGRELLEQDTRLTHVFVPVGGGGLAAGVAVYIKQLLPQVKVIGVEAEGSACLKAALNAGEVVTLDRVSMFADGVAVKRMGSETFRLCREFLDGVITVTSDEICAALKDIFEDTRAIAEPSGALSLAGLKKYSQAGDYAHARMAAVLSGANVNFHSLRYVSERCELGEKREGVLAVTIPERKGAFLQFCEVLGNRMVTEFNYRYSAEDKAALLVSVRLSDGDRELAQIMAELEQAGYPVANMTDNDLAKSHVRYMVGGRPPKPLQERLYGFQFPEQPGALMRFLRTLGTHWNISLFHYRNHGAEYGRVLCAFELPDSDLASFESHLAELGYTWYDVTQDPAYRFFLAH</sequence>
<comment type="subunit">
    <text evidence="5 13">Homotetramer.</text>
</comment>
<dbReference type="PANTHER" id="PTHR48078:SF11">
    <property type="entry name" value="THREONINE DEHYDRATASE, MITOCHONDRIAL"/>
    <property type="match status" value="1"/>
</dbReference>
<comment type="function">
    <text evidence="12 13">Catalyzes the anaerobic formation of alpha-ketobutyrate and ammonia from threonine in a two-step reaction. The first step involved a dehydration of threonine and a production of enamine intermediates (aminocrotonate), which tautomerizes to its imine form (iminobutyrate). Both intermediates are unstable and short-lived. The second step is the nonenzymatic hydrolysis of the enamine/imine intermediates to form 2-ketobutyrate and free ammonia. In the low water environment of the cell, the second step is accelerated by RidA.</text>
</comment>
<comment type="pathway">
    <text evidence="3 13">Amino-acid biosynthesis; L-isoleucine biosynthesis; 2-oxobutanoate from L-threonine: step 1/1.</text>
</comment>
<dbReference type="RefSeq" id="WP_094201059.1">
    <property type="nucleotide sequence ID" value="NZ_NBIM01000003.1"/>
</dbReference>
<evidence type="ECO:0000313" key="16">
    <source>
        <dbReference type="Proteomes" id="UP000242757"/>
    </source>
</evidence>
<evidence type="ECO:0000256" key="10">
    <source>
        <dbReference type="ARBA" id="ARBA00023239"/>
    </source>
</evidence>
<comment type="catalytic activity">
    <reaction evidence="1 13">
        <text>L-threonine = 2-oxobutanoate + NH4(+)</text>
        <dbReference type="Rhea" id="RHEA:22108"/>
        <dbReference type="ChEBI" id="CHEBI:16763"/>
        <dbReference type="ChEBI" id="CHEBI:28938"/>
        <dbReference type="ChEBI" id="CHEBI:57926"/>
        <dbReference type="EC" id="4.3.1.19"/>
    </reaction>
</comment>
<evidence type="ECO:0000256" key="7">
    <source>
        <dbReference type="ARBA" id="ARBA00022624"/>
    </source>
</evidence>
<dbReference type="PROSITE" id="PS00165">
    <property type="entry name" value="DEHYDRATASE_SER_THR"/>
    <property type="match status" value="1"/>
</dbReference>
<dbReference type="SUPFAM" id="SSF53686">
    <property type="entry name" value="Tryptophan synthase beta subunit-like PLP-dependent enzymes"/>
    <property type="match status" value="1"/>
</dbReference>
<dbReference type="GO" id="GO:0003941">
    <property type="term" value="F:L-serine ammonia-lyase activity"/>
    <property type="evidence" value="ECO:0007669"/>
    <property type="project" value="TreeGrafter"/>
</dbReference>
<evidence type="ECO:0000256" key="4">
    <source>
        <dbReference type="ARBA" id="ARBA00010869"/>
    </source>
</evidence>
<organism evidence="15 16">
    <name type="scientific">Oceanimonas doudoroffii</name>
    <dbReference type="NCBI Taxonomy" id="84158"/>
    <lineage>
        <taxon>Bacteria</taxon>
        <taxon>Pseudomonadati</taxon>
        <taxon>Pseudomonadota</taxon>
        <taxon>Gammaproteobacteria</taxon>
        <taxon>Aeromonadales</taxon>
        <taxon>Aeromonadaceae</taxon>
        <taxon>Oceanimonas</taxon>
    </lineage>
</organism>
<dbReference type="FunFam" id="3.40.50.1100:FF:000008">
    <property type="entry name" value="L-threonine dehydratase"/>
    <property type="match status" value="1"/>
</dbReference>
<evidence type="ECO:0000256" key="6">
    <source>
        <dbReference type="ARBA" id="ARBA00022605"/>
    </source>
</evidence>
<dbReference type="CDD" id="cd01562">
    <property type="entry name" value="Thr-dehyd"/>
    <property type="match status" value="1"/>
</dbReference>